<evidence type="ECO:0000313" key="3">
    <source>
        <dbReference type="EMBL" id="GAA4705464.1"/>
    </source>
</evidence>
<feature type="transmembrane region" description="Helical" evidence="2">
    <location>
        <begin position="91"/>
        <end position="113"/>
    </location>
</feature>
<evidence type="ECO:0000256" key="1">
    <source>
        <dbReference type="SAM" id="MobiDB-lite"/>
    </source>
</evidence>
<feature type="region of interest" description="Disordered" evidence="1">
    <location>
        <begin position="1"/>
        <end position="26"/>
    </location>
</feature>
<feature type="transmembrane region" description="Helical" evidence="2">
    <location>
        <begin position="52"/>
        <end position="71"/>
    </location>
</feature>
<sequence length="126" mass="13327">MPHGGAPGRNPTVPANQVSPYGQPPGRWEYVPASPQDAQQQVQAAKSAETSLVLGIIGVVMLPVLAPFALWQAYKSEKLGGRATAGKVLGWVGVALLILGVLWLIAVFAFFGLMMNELDSVTRSSL</sequence>
<protein>
    <recommendedName>
        <fullName evidence="5">DUF4190 domain-containing protein</fullName>
    </recommendedName>
</protein>
<evidence type="ECO:0000256" key="2">
    <source>
        <dbReference type="SAM" id="Phobius"/>
    </source>
</evidence>
<proteinExistence type="predicted"/>
<keyword evidence="2" id="KW-0472">Membrane</keyword>
<reference evidence="4" key="1">
    <citation type="journal article" date="2019" name="Int. J. Syst. Evol. Microbiol.">
        <title>The Global Catalogue of Microorganisms (GCM) 10K type strain sequencing project: providing services to taxonomists for standard genome sequencing and annotation.</title>
        <authorList>
            <consortium name="The Broad Institute Genomics Platform"/>
            <consortium name="The Broad Institute Genome Sequencing Center for Infectious Disease"/>
            <person name="Wu L."/>
            <person name="Ma J."/>
        </authorList>
    </citation>
    <scope>NUCLEOTIDE SEQUENCE [LARGE SCALE GENOMIC DNA]</scope>
    <source>
        <strain evidence="4">JCM 18958</strain>
    </source>
</reference>
<name>A0ABP8XDS6_9MICC</name>
<keyword evidence="2" id="KW-0812">Transmembrane</keyword>
<evidence type="ECO:0008006" key="5">
    <source>
        <dbReference type="Google" id="ProtNLM"/>
    </source>
</evidence>
<comment type="caution">
    <text evidence="3">The sequence shown here is derived from an EMBL/GenBank/DDBJ whole genome shotgun (WGS) entry which is preliminary data.</text>
</comment>
<keyword evidence="2" id="KW-1133">Transmembrane helix</keyword>
<dbReference type="EMBL" id="BAABLN010000035">
    <property type="protein sequence ID" value="GAA4705464.1"/>
    <property type="molecule type" value="Genomic_DNA"/>
</dbReference>
<gene>
    <name evidence="3" type="ORF">GCM10025781_25840</name>
</gene>
<accession>A0ABP8XDS6</accession>
<dbReference type="Proteomes" id="UP001501446">
    <property type="component" value="Unassembled WGS sequence"/>
</dbReference>
<keyword evidence="4" id="KW-1185">Reference proteome</keyword>
<evidence type="ECO:0000313" key="4">
    <source>
        <dbReference type="Proteomes" id="UP001501446"/>
    </source>
</evidence>
<organism evidence="3 4">
    <name type="scientific">Kocuria gwangalliensis</name>
    <dbReference type="NCBI Taxonomy" id="501592"/>
    <lineage>
        <taxon>Bacteria</taxon>
        <taxon>Bacillati</taxon>
        <taxon>Actinomycetota</taxon>
        <taxon>Actinomycetes</taxon>
        <taxon>Micrococcales</taxon>
        <taxon>Micrococcaceae</taxon>
        <taxon>Kocuria</taxon>
    </lineage>
</organism>